<proteinExistence type="predicted"/>
<dbReference type="EMBL" id="FKBS01000029">
    <property type="protein sequence ID" value="SAI59014.1"/>
    <property type="molecule type" value="Genomic_DNA"/>
</dbReference>
<gene>
    <name evidence="1" type="ORF">SAMEA1982600_05202</name>
</gene>
<dbReference type="RefSeq" id="WP_066420942.1">
    <property type="nucleotide sequence ID" value="NZ_FKBS01000029.1"/>
</dbReference>
<sequence>MTTGEAYAYAGRVKAELEGQCGGASREVLLQALLKRTQSDEKFLEACLIMSYAEIDKQQRAERH</sequence>
<dbReference type="Proteomes" id="UP000077037">
    <property type="component" value="Unassembled WGS sequence"/>
</dbReference>
<organism evidence="1 2">
    <name type="scientific">Bordetella ansorpii</name>
    <dbReference type="NCBI Taxonomy" id="288768"/>
    <lineage>
        <taxon>Bacteria</taxon>
        <taxon>Pseudomonadati</taxon>
        <taxon>Pseudomonadota</taxon>
        <taxon>Betaproteobacteria</taxon>
        <taxon>Burkholderiales</taxon>
        <taxon>Alcaligenaceae</taxon>
        <taxon>Bordetella</taxon>
    </lineage>
</organism>
<dbReference type="AlphaFoldDB" id="A0A157RM97"/>
<evidence type="ECO:0000313" key="2">
    <source>
        <dbReference type="Proteomes" id="UP000077037"/>
    </source>
</evidence>
<accession>A0A157RM97</accession>
<protein>
    <submittedName>
        <fullName evidence="1">Uncharacterized protein</fullName>
    </submittedName>
</protein>
<reference evidence="1 2" key="1">
    <citation type="submission" date="2016-03" db="EMBL/GenBank/DDBJ databases">
        <authorList>
            <consortium name="Pathogen Informatics"/>
        </authorList>
    </citation>
    <scope>NUCLEOTIDE SEQUENCE [LARGE SCALE GENOMIC DNA]</scope>
    <source>
        <strain evidence="1 2">NCTC13364</strain>
    </source>
</reference>
<name>A0A157RM97_9BORD</name>
<evidence type="ECO:0000313" key="1">
    <source>
        <dbReference type="EMBL" id="SAI59014.1"/>
    </source>
</evidence>